<gene>
    <name evidence="1" type="ORF">GETHED_23190</name>
</gene>
<dbReference type="EMBL" id="BSDC01000003">
    <property type="protein sequence ID" value="GLH67955.1"/>
    <property type="molecule type" value="Genomic_DNA"/>
</dbReference>
<evidence type="ECO:0000313" key="2">
    <source>
        <dbReference type="Proteomes" id="UP001165044"/>
    </source>
</evidence>
<organism evidence="1 2">
    <name type="scientific">Geothrix edaphica</name>
    <dbReference type="NCBI Taxonomy" id="2927976"/>
    <lineage>
        <taxon>Bacteria</taxon>
        <taxon>Pseudomonadati</taxon>
        <taxon>Acidobacteriota</taxon>
        <taxon>Holophagae</taxon>
        <taxon>Holophagales</taxon>
        <taxon>Holophagaceae</taxon>
        <taxon>Geothrix</taxon>
    </lineage>
</organism>
<name>A0ABQ5Q0T2_9BACT</name>
<evidence type="ECO:0000313" key="1">
    <source>
        <dbReference type="EMBL" id="GLH67955.1"/>
    </source>
</evidence>
<keyword evidence="2" id="KW-1185">Reference proteome</keyword>
<sequence>MKTQGFPIRPILLLTAVTALVGAQLACEKVMFWRSKPQEMHSTEAGLASEGTVRVSEGDNGNTKVSIRVKHLAPPSKVAVDSTVYVVWIQPREGDRQNVGALTLNKDLEGSLETLTPHRRFMVSVTPEPNGQVTEPSHEPVFTYNVESNK</sequence>
<dbReference type="RefSeq" id="WP_285609506.1">
    <property type="nucleotide sequence ID" value="NZ_BSDC01000003.1"/>
</dbReference>
<protein>
    <submittedName>
        <fullName evidence="1">Uncharacterized protein</fullName>
    </submittedName>
</protein>
<accession>A0ABQ5Q0T2</accession>
<dbReference type="Proteomes" id="UP001165044">
    <property type="component" value="Unassembled WGS sequence"/>
</dbReference>
<proteinExistence type="predicted"/>
<comment type="caution">
    <text evidence="1">The sequence shown here is derived from an EMBL/GenBank/DDBJ whole genome shotgun (WGS) entry which is preliminary data.</text>
</comment>
<reference evidence="1" key="1">
    <citation type="journal article" date="2023" name="Antonie Van Leeuwenhoek">
        <title>Mesoterricola silvestris gen. nov., sp. nov., Mesoterricola sediminis sp. nov., Geothrix oryzae sp. nov., Geothrix edaphica sp. nov., Geothrix rubra sp. nov., and Geothrix limicola sp. nov., six novel members of Acidobacteriota isolated from soils.</title>
        <authorList>
            <person name="Itoh H."/>
            <person name="Sugisawa Y."/>
            <person name="Mise K."/>
            <person name="Xu Z."/>
            <person name="Kuniyasu M."/>
            <person name="Ushijima N."/>
            <person name="Kawano K."/>
            <person name="Kobayashi E."/>
            <person name="Shiratori Y."/>
            <person name="Masuda Y."/>
            <person name="Senoo K."/>
        </authorList>
    </citation>
    <scope>NUCLEOTIDE SEQUENCE</scope>
    <source>
        <strain evidence="1">Red802</strain>
    </source>
</reference>